<accession>A0ABU1WEC8</accession>
<gene>
    <name evidence="5" type="ORF">J2X06_002940</name>
</gene>
<dbReference type="Pfam" id="PF02303">
    <property type="entry name" value="Phage_DNA_bind"/>
    <property type="match status" value="1"/>
</dbReference>
<evidence type="ECO:0000256" key="4">
    <source>
        <dbReference type="SAM" id="MobiDB-lite"/>
    </source>
</evidence>
<keyword evidence="2" id="KW-0238">DNA-binding</keyword>
<sequence>MRVEIKSNKSTNHRAGNNGKTYGEQQAALHTGGDFPLPFKVNVEVGHEKPAGWYRLSPSSFGTDKFGNLVLGRLSLEQEPATAAKAA</sequence>
<dbReference type="InterPro" id="IPR012340">
    <property type="entry name" value="NA-bd_OB-fold"/>
</dbReference>
<feature type="region of interest" description="Disordered" evidence="4">
    <location>
        <begin position="1"/>
        <end position="21"/>
    </location>
</feature>
<evidence type="ECO:0000313" key="6">
    <source>
        <dbReference type="Proteomes" id="UP001251524"/>
    </source>
</evidence>
<feature type="compositionally biased region" description="Polar residues" evidence="4">
    <location>
        <begin position="8"/>
        <end position="21"/>
    </location>
</feature>
<dbReference type="Gene3D" id="2.40.50.140">
    <property type="entry name" value="Nucleic acid-binding proteins"/>
    <property type="match status" value="1"/>
</dbReference>
<proteinExistence type="predicted"/>
<dbReference type="EMBL" id="JAVDVY010000003">
    <property type="protein sequence ID" value="MDR7135722.1"/>
    <property type="molecule type" value="Genomic_DNA"/>
</dbReference>
<dbReference type="Proteomes" id="UP001251524">
    <property type="component" value="Unassembled WGS sequence"/>
</dbReference>
<dbReference type="InterPro" id="IPR003512">
    <property type="entry name" value="Phage_M13_G5P_DNA-bd"/>
</dbReference>
<dbReference type="SUPFAM" id="SSF50249">
    <property type="entry name" value="Nucleic acid-binding proteins"/>
    <property type="match status" value="1"/>
</dbReference>
<reference evidence="5 6" key="1">
    <citation type="submission" date="2023-07" db="EMBL/GenBank/DDBJ databases">
        <title>Sorghum-associated microbial communities from plants grown in Nebraska, USA.</title>
        <authorList>
            <person name="Schachtman D."/>
        </authorList>
    </citation>
    <scope>NUCLEOTIDE SEQUENCE [LARGE SCALE GENOMIC DNA]</scope>
    <source>
        <strain evidence="5 6">BE198</strain>
    </source>
</reference>
<comment type="caution">
    <text evidence="5">The sequence shown here is derived from an EMBL/GenBank/DDBJ whole genome shotgun (WGS) entry which is preliminary data.</text>
</comment>
<keyword evidence="6" id="KW-1185">Reference proteome</keyword>
<evidence type="ECO:0000256" key="3">
    <source>
        <dbReference type="ARBA" id="ARBA00030596"/>
    </source>
</evidence>
<name>A0ABU1WEC8_9GAMM</name>
<dbReference type="RefSeq" id="WP_310063671.1">
    <property type="nucleotide sequence ID" value="NZ_JAVDVY010000003.1"/>
</dbReference>
<evidence type="ECO:0000256" key="2">
    <source>
        <dbReference type="ARBA" id="ARBA00023125"/>
    </source>
</evidence>
<organism evidence="5 6">
    <name type="scientific">Lysobacter niastensis</name>
    <dbReference type="NCBI Taxonomy" id="380629"/>
    <lineage>
        <taxon>Bacteria</taxon>
        <taxon>Pseudomonadati</taxon>
        <taxon>Pseudomonadota</taxon>
        <taxon>Gammaproteobacteria</taxon>
        <taxon>Lysobacterales</taxon>
        <taxon>Lysobacteraceae</taxon>
        <taxon>Lysobacter</taxon>
    </lineage>
</organism>
<evidence type="ECO:0000313" key="5">
    <source>
        <dbReference type="EMBL" id="MDR7135722.1"/>
    </source>
</evidence>
<evidence type="ECO:0000256" key="1">
    <source>
        <dbReference type="ARBA" id="ARBA00022705"/>
    </source>
</evidence>
<keyword evidence="1" id="KW-0235">DNA replication</keyword>
<protein>
    <recommendedName>
        <fullName evidence="3">Single-stranded DNA-binding protein</fullName>
    </recommendedName>
</protein>